<dbReference type="AlphaFoldDB" id="A0AAN9YFX3"/>
<gene>
    <name evidence="4" type="ORF">SLS53_004932</name>
</gene>
<feature type="region of interest" description="Disordered" evidence="3">
    <location>
        <begin position="1"/>
        <end position="38"/>
    </location>
</feature>
<accession>A0AAN9YFX3</accession>
<evidence type="ECO:0008006" key="6">
    <source>
        <dbReference type="Google" id="ProtNLM"/>
    </source>
</evidence>
<evidence type="ECO:0000313" key="4">
    <source>
        <dbReference type="EMBL" id="KAK7741865.1"/>
    </source>
</evidence>
<keyword evidence="2" id="KW-0539">Nucleus</keyword>
<protein>
    <recommendedName>
        <fullName evidence="6">Transcription factor domain-containing protein</fullName>
    </recommendedName>
</protein>
<dbReference type="PANTHER" id="PTHR31001">
    <property type="entry name" value="UNCHARACTERIZED TRANSCRIPTIONAL REGULATORY PROTEIN"/>
    <property type="match status" value="1"/>
</dbReference>
<evidence type="ECO:0000313" key="5">
    <source>
        <dbReference type="Proteomes" id="UP001320245"/>
    </source>
</evidence>
<feature type="region of interest" description="Disordered" evidence="3">
    <location>
        <begin position="530"/>
        <end position="556"/>
    </location>
</feature>
<name>A0AAN9YFX3_9PEZI</name>
<feature type="compositionally biased region" description="Low complexity" evidence="3">
    <location>
        <begin position="468"/>
        <end position="486"/>
    </location>
</feature>
<evidence type="ECO:0000256" key="3">
    <source>
        <dbReference type="SAM" id="MobiDB-lite"/>
    </source>
</evidence>
<dbReference type="EMBL" id="JAJSPL020000017">
    <property type="protein sequence ID" value="KAK7741865.1"/>
    <property type="molecule type" value="Genomic_DNA"/>
</dbReference>
<feature type="compositionally biased region" description="Acidic residues" evidence="3">
    <location>
        <begin position="21"/>
        <end position="32"/>
    </location>
</feature>
<proteinExistence type="predicted"/>
<comment type="subcellular location">
    <subcellularLocation>
        <location evidence="1">Nucleus</location>
    </subcellularLocation>
</comment>
<reference evidence="4 5" key="1">
    <citation type="journal article" date="2023" name="PLoS ONE">
        <title>Cytospora paraplurivora sp. nov. isolated from orchards with fruit tree decline syndrome in Ontario, Canada.</title>
        <authorList>
            <person name="Ilyukhin E."/>
            <person name="Nguyen H.D.T."/>
            <person name="Castle A.J."/>
            <person name="Ellouze W."/>
        </authorList>
    </citation>
    <scope>NUCLEOTIDE SEQUENCE [LARGE SCALE GENOMIC DNA]</scope>
    <source>
        <strain evidence="4 5">FDS-564</strain>
    </source>
</reference>
<sequence>MIRLEDACSSGRRPQKRDGDAFAEEPAQDPELELSRGLSRLGYAPDSGTLSFTREALSLSTEKHDHNFNEGSSAQSEDIRDALRSVLPKLYSDLLVQNFLEIANYQYYTCFPAQLQNQCAEWWGDRADGRRLSPEFTCLLLQVCASSTQFLEENLRNRFESELGEKAQTLTERFHAAALKLSAAIPPGKVKDPIIMVQQLFLHAVWFKYEAKMIEAWHALGTAIRAAQESEGNADSEVPTPIASVAYQAQIGVVIYPLFQQLARDNSVDLTMKIEREVEQWMDTFPPVLRDVRPNRDWDEKYPYVPLLRCQLNVVAYSFLLGPLKPYLIGAADPNVKGTQAERDLRAKGVDVCLDLLDAAERFYKLIYPASVKYFFILFFIFDGATVLCSAIAHDDKDRPSLPRRDRIVLALKNSLLLLEGVSHLSKTAVISAAALKKLMAILTLTAQENIILGLDLGGPSKRARMGSVSPTAGSSSISGSVADPSTTLHGSEGGPQLAPRPPPPLSPLHGGLLPTHRSVELGKDIAWHSNPAKMPETGSGTPGPSGHSLSPAMQQQQIGEPMSMPMTGSDVSSTPLGHLEDLWDWGNLNMDFTGNPPLSG</sequence>
<feature type="compositionally biased region" description="Low complexity" evidence="3">
    <location>
        <begin position="536"/>
        <end position="552"/>
    </location>
</feature>
<evidence type="ECO:0000256" key="2">
    <source>
        <dbReference type="ARBA" id="ARBA00023242"/>
    </source>
</evidence>
<organism evidence="4 5">
    <name type="scientific">Cytospora paraplurivora</name>
    <dbReference type="NCBI Taxonomy" id="2898453"/>
    <lineage>
        <taxon>Eukaryota</taxon>
        <taxon>Fungi</taxon>
        <taxon>Dikarya</taxon>
        <taxon>Ascomycota</taxon>
        <taxon>Pezizomycotina</taxon>
        <taxon>Sordariomycetes</taxon>
        <taxon>Sordariomycetidae</taxon>
        <taxon>Diaporthales</taxon>
        <taxon>Cytosporaceae</taxon>
        <taxon>Cytospora</taxon>
    </lineage>
</organism>
<feature type="region of interest" description="Disordered" evidence="3">
    <location>
        <begin position="462"/>
        <end position="516"/>
    </location>
</feature>
<dbReference type="InterPro" id="IPR050613">
    <property type="entry name" value="Sec_Metabolite_Reg"/>
</dbReference>
<dbReference type="GO" id="GO:0005634">
    <property type="term" value="C:nucleus"/>
    <property type="evidence" value="ECO:0007669"/>
    <property type="project" value="UniProtKB-SubCell"/>
</dbReference>
<comment type="caution">
    <text evidence="4">The sequence shown here is derived from an EMBL/GenBank/DDBJ whole genome shotgun (WGS) entry which is preliminary data.</text>
</comment>
<evidence type="ECO:0000256" key="1">
    <source>
        <dbReference type="ARBA" id="ARBA00004123"/>
    </source>
</evidence>
<dbReference type="CDD" id="cd12148">
    <property type="entry name" value="fungal_TF_MHR"/>
    <property type="match status" value="1"/>
</dbReference>
<dbReference type="PANTHER" id="PTHR31001:SF84">
    <property type="entry name" value="FUNGAL SPECIFIC TRANSCRIPTION FACTOR"/>
    <property type="match status" value="1"/>
</dbReference>
<keyword evidence="5" id="KW-1185">Reference proteome</keyword>
<dbReference type="Proteomes" id="UP001320245">
    <property type="component" value="Unassembled WGS sequence"/>
</dbReference>